<sequence length="197" mass="21351">MDEASAKAHLHRALQQGRDALLWKLEGLDEYDARRPVTPTATNLLGLVKHMAFVELGYLGDTFGRPLPGGPRVEDLGDDPTADLWATADESRAAVVDTYRRVIAHADETIAMLPLDAPGHVAHWPGARSRVTLHGVLVHVIAEIHRHAGHADIVRESIDGAAGLRTDNDNLAHDDPAAWTAHHAAVEQAARDAARRP</sequence>
<dbReference type="AlphaFoldDB" id="A0A6J4HYA7"/>
<dbReference type="Gene3D" id="1.20.120.450">
    <property type="entry name" value="dinb family like domain"/>
    <property type="match status" value="1"/>
</dbReference>
<dbReference type="SUPFAM" id="SSF109854">
    <property type="entry name" value="DinB/YfiT-like putative metalloenzymes"/>
    <property type="match status" value="1"/>
</dbReference>
<gene>
    <name evidence="1" type="ORF">AVDCRST_MAG54-1287</name>
</gene>
<proteinExistence type="predicted"/>
<dbReference type="InterPro" id="IPR034660">
    <property type="entry name" value="DinB/YfiT-like"/>
</dbReference>
<evidence type="ECO:0008006" key="2">
    <source>
        <dbReference type="Google" id="ProtNLM"/>
    </source>
</evidence>
<dbReference type="InterPro" id="IPR007061">
    <property type="entry name" value="MST-like"/>
</dbReference>
<evidence type="ECO:0000313" key="1">
    <source>
        <dbReference type="EMBL" id="CAA9236403.1"/>
    </source>
</evidence>
<dbReference type="EMBL" id="CADCTH010000172">
    <property type="protein sequence ID" value="CAA9236403.1"/>
    <property type="molecule type" value="Genomic_DNA"/>
</dbReference>
<accession>A0A6J4HYA7</accession>
<name>A0A6J4HYA7_9PSEU</name>
<organism evidence="1">
    <name type="scientific">uncultured Actinomycetospora sp</name>
    <dbReference type="NCBI Taxonomy" id="1135996"/>
    <lineage>
        <taxon>Bacteria</taxon>
        <taxon>Bacillati</taxon>
        <taxon>Actinomycetota</taxon>
        <taxon>Actinomycetes</taxon>
        <taxon>Pseudonocardiales</taxon>
        <taxon>Pseudonocardiaceae</taxon>
        <taxon>Actinomycetospora</taxon>
        <taxon>environmental samples</taxon>
    </lineage>
</organism>
<reference evidence="1" key="1">
    <citation type="submission" date="2020-02" db="EMBL/GenBank/DDBJ databases">
        <authorList>
            <person name="Meier V. D."/>
        </authorList>
    </citation>
    <scope>NUCLEOTIDE SEQUENCE</scope>
    <source>
        <strain evidence="1">AVDCRST_MAG54</strain>
    </source>
</reference>
<dbReference type="Pfam" id="PF04978">
    <property type="entry name" value="MST"/>
    <property type="match status" value="1"/>
</dbReference>
<protein>
    <recommendedName>
        <fullName evidence="2">Type I restriction-modification system methyltransferase subunit</fullName>
    </recommendedName>
</protein>